<dbReference type="AlphaFoldDB" id="A0A7X9XB08"/>
<reference evidence="2 3" key="1">
    <citation type="submission" date="2020-04" db="EMBL/GenBank/DDBJ databases">
        <title>Flammeovirga sp. SR4, a novel species isolated from seawater.</title>
        <authorList>
            <person name="Wang X."/>
        </authorList>
    </citation>
    <scope>NUCLEOTIDE SEQUENCE [LARGE SCALE GENOMIC DNA]</scope>
    <source>
        <strain evidence="2 3">ATCC 23126</strain>
    </source>
</reference>
<dbReference type="EMBL" id="JABANE010000059">
    <property type="protein sequence ID" value="NME70242.1"/>
    <property type="molecule type" value="Genomic_DNA"/>
</dbReference>
<evidence type="ECO:0008006" key="4">
    <source>
        <dbReference type="Google" id="ProtNLM"/>
    </source>
</evidence>
<keyword evidence="1" id="KW-0732">Signal</keyword>
<gene>
    <name evidence="2" type="ORF">HHU12_19860</name>
</gene>
<dbReference type="PROSITE" id="PS51257">
    <property type="entry name" value="PROKAR_LIPOPROTEIN"/>
    <property type="match status" value="1"/>
</dbReference>
<dbReference type="Proteomes" id="UP000576082">
    <property type="component" value="Unassembled WGS sequence"/>
</dbReference>
<evidence type="ECO:0000313" key="2">
    <source>
        <dbReference type="EMBL" id="NME70242.1"/>
    </source>
</evidence>
<accession>A0A7X9XB08</accession>
<name>A0A7X9XB08_9BACT</name>
<comment type="caution">
    <text evidence="2">The sequence shown here is derived from an EMBL/GenBank/DDBJ whole genome shotgun (WGS) entry which is preliminary data.</text>
</comment>
<feature type="signal peptide" evidence="1">
    <location>
        <begin position="1"/>
        <end position="24"/>
    </location>
</feature>
<proteinExistence type="predicted"/>
<organism evidence="2 3">
    <name type="scientific">Flammeovirga aprica JL-4</name>
    <dbReference type="NCBI Taxonomy" id="694437"/>
    <lineage>
        <taxon>Bacteria</taxon>
        <taxon>Pseudomonadati</taxon>
        <taxon>Bacteroidota</taxon>
        <taxon>Cytophagia</taxon>
        <taxon>Cytophagales</taxon>
        <taxon>Flammeovirgaceae</taxon>
        <taxon>Flammeovirga</taxon>
    </lineage>
</organism>
<dbReference type="RefSeq" id="WP_169658484.1">
    <property type="nucleotide sequence ID" value="NZ_JABANE010000059.1"/>
</dbReference>
<evidence type="ECO:0000313" key="3">
    <source>
        <dbReference type="Proteomes" id="UP000576082"/>
    </source>
</evidence>
<evidence type="ECO:0000256" key="1">
    <source>
        <dbReference type="SAM" id="SignalP"/>
    </source>
</evidence>
<protein>
    <recommendedName>
        <fullName evidence="4">DUF4595 domain-containing protein</fullName>
    </recommendedName>
</protein>
<keyword evidence="3" id="KW-1185">Reference proteome</keyword>
<feature type="chain" id="PRO_5030511358" description="DUF4595 domain-containing protein" evidence="1">
    <location>
        <begin position="25"/>
        <end position="301"/>
    </location>
</feature>
<sequence>MIKLRTLFLLVPFLAMLSCSSDDGEIPYFSKPVEAECSLSSLVTTLQYTENGSQRKQIITSKEEYTYTDTQMNSYVYTNRDVFTDSAGVDTVLTDISYEFEFAYSNDGLLQSVSNVGNELLRVKPVDGRVYSMSVVFSNSEEIEYFFTYDGAGKIASISNEESNLDSALTVTFAYQDGLMTKMEFYFGDENEAYQEYTYFDGVKNPNSGINFFAITLIEANGFFYSTNVDYEVFSTHLVKDIVLGLSNGDGGFQKDFIYDDTFTYTTNSKGYPTAGAVPDEVDGDIKLSANQQFSYVNCDN</sequence>